<dbReference type="InterPro" id="IPR054615">
    <property type="entry name" value="Symport_access"/>
</dbReference>
<comment type="caution">
    <text evidence="2">The sequence shown here is derived from an EMBL/GenBank/DDBJ whole genome shotgun (WGS) entry which is preliminary data.</text>
</comment>
<keyword evidence="1" id="KW-1133">Transmembrane helix</keyword>
<name>A0A971S0K7_9BACT</name>
<evidence type="ECO:0000313" key="3">
    <source>
        <dbReference type="Proteomes" id="UP000777265"/>
    </source>
</evidence>
<accession>A0A971S0K7</accession>
<organism evidence="2 3">
    <name type="scientific">Syntrophorhabdus aromaticivorans</name>
    <dbReference type="NCBI Taxonomy" id="328301"/>
    <lineage>
        <taxon>Bacteria</taxon>
        <taxon>Pseudomonadati</taxon>
        <taxon>Thermodesulfobacteriota</taxon>
        <taxon>Syntrophorhabdia</taxon>
        <taxon>Syntrophorhabdales</taxon>
        <taxon>Syntrophorhabdaceae</taxon>
        <taxon>Syntrophorhabdus</taxon>
    </lineage>
</organism>
<dbReference type="NCBIfam" id="NF045580">
    <property type="entry name" value="symport_access"/>
    <property type="match status" value="1"/>
</dbReference>
<dbReference type="AlphaFoldDB" id="A0A971S0K7"/>
<keyword evidence="1" id="KW-0472">Membrane</keyword>
<dbReference type="Proteomes" id="UP000777265">
    <property type="component" value="Unassembled WGS sequence"/>
</dbReference>
<dbReference type="EMBL" id="JAAYEE010000112">
    <property type="protein sequence ID" value="NLW35191.1"/>
    <property type="molecule type" value="Genomic_DNA"/>
</dbReference>
<keyword evidence="1" id="KW-0812">Transmembrane</keyword>
<gene>
    <name evidence="2" type="ORF">GXY80_06880</name>
</gene>
<reference evidence="2" key="2">
    <citation type="submission" date="2020-01" db="EMBL/GenBank/DDBJ databases">
        <authorList>
            <person name="Campanaro S."/>
        </authorList>
    </citation>
    <scope>NUCLEOTIDE SEQUENCE</scope>
    <source>
        <strain evidence="2">AS06rmzACSIP_7</strain>
    </source>
</reference>
<protein>
    <submittedName>
        <fullName evidence="2">Uncharacterized protein</fullName>
    </submittedName>
</protein>
<feature type="transmembrane region" description="Helical" evidence="1">
    <location>
        <begin position="6"/>
        <end position="29"/>
    </location>
</feature>
<proteinExistence type="predicted"/>
<sequence length="60" mass="7070">MLGFSDLWVFVGYVLTVCCTVFCLIYGIANRHKGITEKDGDYREEIRWEKEEIELIEKLP</sequence>
<evidence type="ECO:0000313" key="2">
    <source>
        <dbReference type="EMBL" id="NLW35191.1"/>
    </source>
</evidence>
<reference evidence="2" key="1">
    <citation type="journal article" date="2020" name="Biotechnol. Biofuels">
        <title>New insights from the biogas microbiome by comprehensive genome-resolved metagenomics of nearly 1600 species originating from multiple anaerobic digesters.</title>
        <authorList>
            <person name="Campanaro S."/>
            <person name="Treu L."/>
            <person name="Rodriguez-R L.M."/>
            <person name="Kovalovszki A."/>
            <person name="Ziels R.M."/>
            <person name="Maus I."/>
            <person name="Zhu X."/>
            <person name="Kougias P.G."/>
            <person name="Basile A."/>
            <person name="Luo G."/>
            <person name="Schluter A."/>
            <person name="Konstantinidis K.T."/>
            <person name="Angelidaki I."/>
        </authorList>
    </citation>
    <scope>NUCLEOTIDE SEQUENCE</scope>
    <source>
        <strain evidence="2">AS06rmzACSIP_7</strain>
    </source>
</reference>
<evidence type="ECO:0000256" key="1">
    <source>
        <dbReference type="SAM" id="Phobius"/>
    </source>
</evidence>